<organism evidence="2 3">
    <name type="scientific">Photobacterium aquae</name>
    <dbReference type="NCBI Taxonomy" id="1195763"/>
    <lineage>
        <taxon>Bacteria</taxon>
        <taxon>Pseudomonadati</taxon>
        <taxon>Pseudomonadota</taxon>
        <taxon>Gammaproteobacteria</taxon>
        <taxon>Vibrionales</taxon>
        <taxon>Vibrionaceae</taxon>
        <taxon>Photobacterium</taxon>
    </lineage>
</organism>
<dbReference type="EMBL" id="LDOT01000034">
    <property type="protein sequence ID" value="KLV03436.1"/>
    <property type="molecule type" value="Genomic_DNA"/>
</dbReference>
<comment type="caution">
    <text evidence="2">The sequence shown here is derived from an EMBL/GenBank/DDBJ whole genome shotgun (WGS) entry which is preliminary data.</text>
</comment>
<dbReference type="AlphaFoldDB" id="A0A0J1GUW1"/>
<evidence type="ECO:0000256" key="1">
    <source>
        <dbReference type="SAM" id="SignalP"/>
    </source>
</evidence>
<reference evidence="2 3" key="1">
    <citation type="submission" date="2015-05" db="EMBL/GenBank/DDBJ databases">
        <title>Photobacterium galathea sp. nov.</title>
        <authorList>
            <person name="Machado H."/>
            <person name="Gram L."/>
        </authorList>
    </citation>
    <scope>NUCLEOTIDE SEQUENCE [LARGE SCALE GENOMIC DNA]</scope>
    <source>
        <strain evidence="2 3">CGMCC 1.12159</strain>
    </source>
</reference>
<proteinExistence type="predicted"/>
<accession>A0A0J1GUW1</accession>
<sequence length="169" mass="19419">MSVLCAITLYAALVGWSSQAAIKPTSETDLSSDRCRLDLFHLIKNDKHEFQQNLQIAFISDNQSDNRYIALKADISHPAGYTNITYMQYGSPVDVFSINWRHNGNRHTVGRVVMLGGNSSQQAFDVFLSRIYQDKGHFELLENNQKYRFNISQQAIEDFIHCVRQHFSE</sequence>
<evidence type="ECO:0000313" key="2">
    <source>
        <dbReference type="EMBL" id="KLV03436.1"/>
    </source>
</evidence>
<dbReference type="Proteomes" id="UP000036097">
    <property type="component" value="Unassembled WGS sequence"/>
</dbReference>
<gene>
    <name evidence="2" type="ORF">ABT56_19900</name>
</gene>
<feature type="chain" id="PRO_5005251944" evidence="1">
    <location>
        <begin position="21"/>
        <end position="169"/>
    </location>
</feature>
<protein>
    <submittedName>
        <fullName evidence="2">Uncharacterized protein</fullName>
    </submittedName>
</protein>
<keyword evidence="1" id="KW-0732">Signal</keyword>
<keyword evidence="3" id="KW-1185">Reference proteome</keyword>
<evidence type="ECO:0000313" key="3">
    <source>
        <dbReference type="Proteomes" id="UP000036097"/>
    </source>
</evidence>
<name>A0A0J1GUW1_9GAMM</name>
<feature type="signal peptide" evidence="1">
    <location>
        <begin position="1"/>
        <end position="20"/>
    </location>
</feature>
<dbReference type="PATRIC" id="fig|1195763.3.peg.4258"/>